<keyword evidence="2" id="KW-1185">Reference proteome</keyword>
<gene>
    <name evidence="1" type="ORF">HGG79_04385</name>
</gene>
<reference evidence="1 2" key="1">
    <citation type="submission" date="2020-04" db="EMBL/GenBank/DDBJ databases">
        <title>Genomic insights into acetone-butanol-ethanol (ABE) fermentation by sequencing solventogenic clostridia strains.</title>
        <authorList>
            <person name="Brown S."/>
        </authorList>
    </citation>
    <scope>NUCLEOTIDE SEQUENCE [LARGE SCALE GENOMIC DNA]</scope>
    <source>
        <strain evidence="1 2">DJ011</strain>
    </source>
</reference>
<name>A0A923E5W6_CLOTT</name>
<protein>
    <recommendedName>
        <fullName evidence="3">CGGC domain-containing protein</fullName>
    </recommendedName>
</protein>
<dbReference type="Proteomes" id="UP000563151">
    <property type="component" value="Unassembled WGS sequence"/>
</dbReference>
<evidence type="ECO:0000313" key="1">
    <source>
        <dbReference type="EMBL" id="MBC2397020.1"/>
    </source>
</evidence>
<accession>A0A923E5W6</accession>
<proteinExistence type="predicted"/>
<sequence>MKVGIKYCGGCNPKYDRTNIVTKLTKQYDNLIINLAKEDEIYDFIIVLCGCTSCCAKDENLKSKYGKIFVSSENDYYKISKFLDGIDK</sequence>
<evidence type="ECO:0008006" key="3">
    <source>
        <dbReference type="Google" id="ProtNLM"/>
    </source>
</evidence>
<comment type="caution">
    <text evidence="1">The sequence shown here is derived from an EMBL/GenBank/DDBJ whole genome shotgun (WGS) entry which is preliminary data.</text>
</comment>
<dbReference type="RefSeq" id="WP_035147769.1">
    <property type="nucleotide sequence ID" value="NZ_JAAZWO010000004.1"/>
</dbReference>
<organism evidence="1 2">
    <name type="scientific">Clostridium tetanomorphum</name>
    <dbReference type="NCBI Taxonomy" id="1553"/>
    <lineage>
        <taxon>Bacteria</taxon>
        <taxon>Bacillati</taxon>
        <taxon>Bacillota</taxon>
        <taxon>Clostridia</taxon>
        <taxon>Eubacteriales</taxon>
        <taxon>Clostridiaceae</taxon>
        <taxon>Clostridium</taxon>
    </lineage>
</organism>
<dbReference type="AlphaFoldDB" id="A0A923E5W6"/>
<dbReference type="EMBL" id="JAAZWO010000004">
    <property type="protein sequence ID" value="MBC2397020.1"/>
    <property type="molecule type" value="Genomic_DNA"/>
</dbReference>
<evidence type="ECO:0000313" key="2">
    <source>
        <dbReference type="Proteomes" id="UP000563151"/>
    </source>
</evidence>